<evidence type="ECO:0000313" key="1">
    <source>
        <dbReference type="EMBL" id="SFO08329.1"/>
    </source>
</evidence>
<accession>A0A1I5E9V8</accession>
<evidence type="ECO:0000313" key="2">
    <source>
        <dbReference type="Proteomes" id="UP000198806"/>
    </source>
</evidence>
<dbReference type="CDD" id="cd10451">
    <property type="entry name" value="GIY-YIG_LuxR_like"/>
    <property type="match status" value="1"/>
</dbReference>
<dbReference type="InterPro" id="IPR035901">
    <property type="entry name" value="GIY-YIG_endonuc_sf"/>
</dbReference>
<name>A0A1I5E9V8_9FIRM</name>
<dbReference type="Proteomes" id="UP000198806">
    <property type="component" value="Unassembled WGS sequence"/>
</dbReference>
<dbReference type="RefSeq" id="WP_091685502.1">
    <property type="nucleotide sequence ID" value="NZ_BAABFM010000072.1"/>
</dbReference>
<dbReference type="AlphaFoldDB" id="A0A1I5E9V8"/>
<reference evidence="1 2" key="1">
    <citation type="submission" date="2016-10" db="EMBL/GenBank/DDBJ databases">
        <authorList>
            <person name="de Groot N.N."/>
        </authorList>
    </citation>
    <scope>NUCLEOTIDE SEQUENCE [LARGE SCALE GENOMIC DNA]</scope>
    <source>
        <strain evidence="1 2">DSM 1283</strain>
    </source>
</reference>
<gene>
    <name evidence="1" type="ORF">SAMN04489757_108116</name>
</gene>
<dbReference type="OrthoDB" id="9789954at2"/>
<evidence type="ECO:0008006" key="3">
    <source>
        <dbReference type="Google" id="ProtNLM"/>
    </source>
</evidence>
<dbReference type="SUPFAM" id="SSF82771">
    <property type="entry name" value="GIY-YIG endonuclease"/>
    <property type="match status" value="1"/>
</dbReference>
<proteinExistence type="predicted"/>
<dbReference type="STRING" id="1527.SAMN04489757_108116"/>
<dbReference type="EMBL" id="FOWD01000008">
    <property type="protein sequence ID" value="SFO08329.1"/>
    <property type="molecule type" value="Genomic_DNA"/>
</dbReference>
<dbReference type="Gene3D" id="3.40.1440.10">
    <property type="entry name" value="GIY-YIG endonuclease"/>
    <property type="match status" value="1"/>
</dbReference>
<organism evidence="1 2">
    <name type="scientific">Anaerocolumna aminovalerica</name>
    <dbReference type="NCBI Taxonomy" id="1527"/>
    <lineage>
        <taxon>Bacteria</taxon>
        <taxon>Bacillati</taxon>
        <taxon>Bacillota</taxon>
        <taxon>Clostridia</taxon>
        <taxon>Lachnospirales</taxon>
        <taxon>Lachnospiraceae</taxon>
        <taxon>Anaerocolumna</taxon>
    </lineage>
</organism>
<sequence>MEKHSRKELKEQYKNRVVIGGVYCIKCNANGRMWIKSTKDMQSVKKRFEFFTETNTCPEMCMFAEWNQYGSETFSFAVLEELKKGETQTEREFSDDIDALLEMWIESKDSKI</sequence>
<protein>
    <recommendedName>
        <fullName evidence="3">GIY-YIG nuclease family protein</fullName>
    </recommendedName>
</protein>
<keyword evidence="2" id="KW-1185">Reference proteome</keyword>